<keyword evidence="3" id="KW-0238">DNA-binding</keyword>
<dbReference type="InterPro" id="IPR000847">
    <property type="entry name" value="LysR_HTH_N"/>
</dbReference>
<dbReference type="AlphaFoldDB" id="A0A3S2VPB2"/>
<dbReference type="PRINTS" id="PR00039">
    <property type="entry name" value="HTHLYSR"/>
</dbReference>
<dbReference type="SUPFAM" id="SSF53850">
    <property type="entry name" value="Periplasmic binding protein-like II"/>
    <property type="match status" value="1"/>
</dbReference>
<dbReference type="Gene3D" id="3.40.190.10">
    <property type="entry name" value="Periplasmic binding protein-like II"/>
    <property type="match status" value="2"/>
</dbReference>
<reference evidence="7" key="1">
    <citation type="submission" date="2019-01" db="EMBL/GenBank/DDBJ databases">
        <title>Gri0909 isolated from a small marine red alga.</title>
        <authorList>
            <person name="Kim J."/>
            <person name="Jeong S.E."/>
            <person name="Jeon C.O."/>
        </authorList>
    </citation>
    <scope>NUCLEOTIDE SEQUENCE [LARGE SCALE GENOMIC DNA]</scope>
    <source>
        <strain evidence="7">Gri0909</strain>
    </source>
</reference>
<keyword evidence="2" id="KW-0805">Transcription regulation</keyword>
<evidence type="ECO:0000256" key="1">
    <source>
        <dbReference type="ARBA" id="ARBA00009437"/>
    </source>
</evidence>
<dbReference type="Pfam" id="PF00126">
    <property type="entry name" value="HTH_1"/>
    <property type="match status" value="1"/>
</dbReference>
<gene>
    <name evidence="6" type="ORF">EOI86_03815</name>
</gene>
<evidence type="ECO:0000259" key="5">
    <source>
        <dbReference type="PROSITE" id="PS50931"/>
    </source>
</evidence>
<protein>
    <submittedName>
        <fullName evidence="6">LysR family transcriptional regulator</fullName>
    </submittedName>
</protein>
<dbReference type="RefSeq" id="WP_127763793.1">
    <property type="nucleotide sequence ID" value="NZ_SADE01000001.1"/>
</dbReference>
<keyword evidence="7" id="KW-1185">Reference proteome</keyword>
<comment type="caution">
    <text evidence="6">The sequence shown here is derived from an EMBL/GenBank/DDBJ whole genome shotgun (WGS) entry which is preliminary data.</text>
</comment>
<dbReference type="Pfam" id="PF03466">
    <property type="entry name" value="LysR_substrate"/>
    <property type="match status" value="1"/>
</dbReference>
<dbReference type="InterPro" id="IPR036390">
    <property type="entry name" value="WH_DNA-bd_sf"/>
</dbReference>
<accession>A0A3S2VPB2</accession>
<dbReference type="PROSITE" id="PS50931">
    <property type="entry name" value="HTH_LYSR"/>
    <property type="match status" value="1"/>
</dbReference>
<dbReference type="InterPro" id="IPR036388">
    <property type="entry name" value="WH-like_DNA-bd_sf"/>
</dbReference>
<dbReference type="SUPFAM" id="SSF46785">
    <property type="entry name" value="Winged helix' DNA-binding domain"/>
    <property type="match status" value="1"/>
</dbReference>
<evidence type="ECO:0000256" key="4">
    <source>
        <dbReference type="ARBA" id="ARBA00023163"/>
    </source>
</evidence>
<name>A0A3S2VPB2_9PROT</name>
<evidence type="ECO:0000256" key="3">
    <source>
        <dbReference type="ARBA" id="ARBA00023125"/>
    </source>
</evidence>
<dbReference type="InterPro" id="IPR005119">
    <property type="entry name" value="LysR_subst-bd"/>
</dbReference>
<dbReference type="InterPro" id="IPR058163">
    <property type="entry name" value="LysR-type_TF_proteobact-type"/>
</dbReference>
<dbReference type="GO" id="GO:0003700">
    <property type="term" value="F:DNA-binding transcription factor activity"/>
    <property type="evidence" value="ECO:0007669"/>
    <property type="project" value="InterPro"/>
</dbReference>
<dbReference type="PANTHER" id="PTHR30537">
    <property type="entry name" value="HTH-TYPE TRANSCRIPTIONAL REGULATOR"/>
    <property type="match status" value="1"/>
</dbReference>
<evidence type="ECO:0000256" key="2">
    <source>
        <dbReference type="ARBA" id="ARBA00023015"/>
    </source>
</evidence>
<evidence type="ECO:0000313" key="6">
    <source>
        <dbReference type="EMBL" id="RVU38422.1"/>
    </source>
</evidence>
<dbReference type="CDD" id="cd08432">
    <property type="entry name" value="PBP2_GcdR_TrpI_HvrB_AmpR_like"/>
    <property type="match status" value="1"/>
</dbReference>
<sequence length="311" mass="34529">MSIRIGNLPPLSAFIALEAVVRRMSFTLASRELKVTQAAVSQQVRALEDYLRAELIVRERPRIRPTEEALVIANAVRAGIDGIEAAVNSVRHRPEPNRISVASTTAFSSYWLMPRLTRFFGEYPELEVNLLSKDLDIRDSMSGFDIGIVYTNQSRPGFQATRLFGEEVVAVCSGPYKAAHPEMQTAVDLLGVHLLHFDSEEPETDWPGWFTALGIDTRTLTPGGVRSALERGAHFDSYILATQAAVEGQGVVLGWRRLIESMLRRGDLVRAVPEAVVPANGYDVILPSRLTDDPAVKSFRTWLAREAAEDW</sequence>
<evidence type="ECO:0000313" key="7">
    <source>
        <dbReference type="Proteomes" id="UP000287447"/>
    </source>
</evidence>
<proteinExistence type="inferred from homology"/>
<organism evidence="6 7">
    <name type="scientific">Hwanghaeella grinnelliae</name>
    <dbReference type="NCBI Taxonomy" id="2500179"/>
    <lineage>
        <taxon>Bacteria</taxon>
        <taxon>Pseudomonadati</taxon>
        <taxon>Pseudomonadota</taxon>
        <taxon>Alphaproteobacteria</taxon>
        <taxon>Rhodospirillales</taxon>
        <taxon>Rhodospirillaceae</taxon>
        <taxon>Hwanghaeella</taxon>
    </lineage>
</organism>
<comment type="similarity">
    <text evidence="1">Belongs to the LysR transcriptional regulatory family.</text>
</comment>
<feature type="domain" description="HTH lysR-type" evidence="5">
    <location>
        <begin position="9"/>
        <end position="66"/>
    </location>
</feature>
<dbReference type="Gene3D" id="1.10.10.10">
    <property type="entry name" value="Winged helix-like DNA-binding domain superfamily/Winged helix DNA-binding domain"/>
    <property type="match status" value="1"/>
</dbReference>
<dbReference type="PANTHER" id="PTHR30537:SF26">
    <property type="entry name" value="GLYCINE CLEAVAGE SYSTEM TRANSCRIPTIONAL ACTIVATOR"/>
    <property type="match status" value="1"/>
</dbReference>
<dbReference type="GO" id="GO:0006351">
    <property type="term" value="P:DNA-templated transcription"/>
    <property type="evidence" value="ECO:0007669"/>
    <property type="project" value="TreeGrafter"/>
</dbReference>
<dbReference type="GO" id="GO:0043565">
    <property type="term" value="F:sequence-specific DNA binding"/>
    <property type="evidence" value="ECO:0007669"/>
    <property type="project" value="TreeGrafter"/>
</dbReference>
<dbReference type="Proteomes" id="UP000287447">
    <property type="component" value="Unassembled WGS sequence"/>
</dbReference>
<dbReference type="EMBL" id="SADE01000001">
    <property type="protein sequence ID" value="RVU38422.1"/>
    <property type="molecule type" value="Genomic_DNA"/>
</dbReference>
<keyword evidence="4" id="KW-0804">Transcription</keyword>